<dbReference type="GO" id="GO:0019464">
    <property type="term" value="P:glycine decarboxylation via glycine cleavage system"/>
    <property type="evidence" value="ECO:0007669"/>
    <property type="project" value="TreeGrafter"/>
</dbReference>
<dbReference type="PANTHER" id="PTHR11773:SF1">
    <property type="entry name" value="GLYCINE DEHYDROGENASE (DECARBOXYLATING), MITOCHONDRIAL"/>
    <property type="match status" value="1"/>
</dbReference>
<organism evidence="1">
    <name type="scientific">marine sediment metagenome</name>
    <dbReference type="NCBI Taxonomy" id="412755"/>
    <lineage>
        <taxon>unclassified sequences</taxon>
        <taxon>metagenomes</taxon>
        <taxon>ecological metagenomes</taxon>
    </lineage>
</organism>
<evidence type="ECO:0008006" key="2">
    <source>
        <dbReference type="Google" id="ProtNLM"/>
    </source>
</evidence>
<dbReference type="InterPro" id="IPR015421">
    <property type="entry name" value="PyrdxlP-dep_Trfase_major"/>
</dbReference>
<dbReference type="GO" id="GO:0005829">
    <property type="term" value="C:cytosol"/>
    <property type="evidence" value="ECO:0007669"/>
    <property type="project" value="TreeGrafter"/>
</dbReference>
<accession>X1TUW3</accession>
<evidence type="ECO:0000313" key="1">
    <source>
        <dbReference type="EMBL" id="GAI83834.1"/>
    </source>
</evidence>
<dbReference type="AlphaFoldDB" id="X1TUW3"/>
<dbReference type="PANTHER" id="PTHR11773">
    <property type="entry name" value="GLYCINE DEHYDROGENASE, DECARBOXYLATING"/>
    <property type="match status" value="1"/>
</dbReference>
<dbReference type="SUPFAM" id="SSF53383">
    <property type="entry name" value="PLP-dependent transferases"/>
    <property type="match status" value="1"/>
</dbReference>
<dbReference type="GO" id="GO:0016594">
    <property type="term" value="F:glycine binding"/>
    <property type="evidence" value="ECO:0007669"/>
    <property type="project" value="TreeGrafter"/>
</dbReference>
<dbReference type="InterPro" id="IPR015424">
    <property type="entry name" value="PyrdxlP-dep_Trfase"/>
</dbReference>
<protein>
    <recommendedName>
        <fullName evidence="2">Glycine dehydrogenase (aminomethyl-transferring)</fullName>
    </recommendedName>
</protein>
<feature type="non-terminal residue" evidence="1">
    <location>
        <position position="182"/>
    </location>
</feature>
<dbReference type="Gene3D" id="3.40.640.10">
    <property type="entry name" value="Type I PLP-dependent aspartate aminotransferase-like (Major domain)"/>
    <property type="match status" value="1"/>
</dbReference>
<sequence>MKLIFEKSIKGRDGYSLPQDLFKEIKIKECLPEYAIGKDKKLLSEISEVDVVRHFTKLSKLNYGLDDGFYPLGSCTMKYNPKINEKLASLGNFIYAHPLAPEETVQGCLEITYNLNKLLCEITGMDEYTMAPAAGAHGELTGILIMRKYFVDRGDIRRKMLIPDSAHGTNPASAAMGEFQVV</sequence>
<reference evidence="1" key="1">
    <citation type="journal article" date="2014" name="Front. Microbiol.">
        <title>High frequency of phylogenetically diverse reductive dehalogenase-homologous genes in deep subseafloor sedimentary metagenomes.</title>
        <authorList>
            <person name="Kawai M."/>
            <person name="Futagami T."/>
            <person name="Toyoda A."/>
            <person name="Takaki Y."/>
            <person name="Nishi S."/>
            <person name="Hori S."/>
            <person name="Arai W."/>
            <person name="Tsubouchi T."/>
            <person name="Morono Y."/>
            <person name="Uchiyama I."/>
            <person name="Ito T."/>
            <person name="Fujiyama A."/>
            <person name="Inagaki F."/>
            <person name="Takami H."/>
        </authorList>
    </citation>
    <scope>NUCLEOTIDE SEQUENCE</scope>
    <source>
        <strain evidence="1">Expedition CK06-06</strain>
    </source>
</reference>
<dbReference type="GO" id="GO:0005960">
    <property type="term" value="C:glycine cleavage complex"/>
    <property type="evidence" value="ECO:0007669"/>
    <property type="project" value="TreeGrafter"/>
</dbReference>
<proteinExistence type="predicted"/>
<dbReference type="GO" id="GO:0004375">
    <property type="term" value="F:glycine dehydrogenase (decarboxylating) activity"/>
    <property type="evidence" value="ECO:0007669"/>
    <property type="project" value="InterPro"/>
</dbReference>
<name>X1TUW3_9ZZZZ</name>
<comment type="caution">
    <text evidence="1">The sequence shown here is derived from an EMBL/GenBank/DDBJ whole genome shotgun (WGS) entry which is preliminary data.</text>
</comment>
<dbReference type="Gene3D" id="6.20.440.10">
    <property type="match status" value="1"/>
</dbReference>
<gene>
    <name evidence="1" type="ORF">S12H4_19430</name>
</gene>
<dbReference type="InterPro" id="IPR020581">
    <property type="entry name" value="GDC_P"/>
</dbReference>
<dbReference type="EMBL" id="BARW01009717">
    <property type="protein sequence ID" value="GAI83834.1"/>
    <property type="molecule type" value="Genomic_DNA"/>
</dbReference>
<dbReference type="GO" id="GO:0030170">
    <property type="term" value="F:pyridoxal phosphate binding"/>
    <property type="evidence" value="ECO:0007669"/>
    <property type="project" value="TreeGrafter"/>
</dbReference>